<sequence>MSPNSTQWQDFASNDLDQVQSSVSSMIKPHRLSLKKASQPLQTRMRFVQFGQVALMRLGYGADVRIQPEELAGFYLIQLPQYGQATIRCGGETVDSSPKIATVLNPNAEIDMVWHANNEQLMLKVDRTLVENMAINLDWHVPSSGLIFPVKLEAHRSTNWQLMLRYVVDCARNSDSVLQSPLLIAQLEQLIATTLLDAHPPLTAEKPRIPGKVLPKHIRLVENYLHEHADQVIRVDELAALAQVSIRTLHAGFQEYCGISPMQYLRQIRLDRARHDLLHSLDPNVSVAQVALRWGFMHQGRFSAEYKQRFGETPSQTLQRRRHEM</sequence>
<dbReference type="InterPro" id="IPR009057">
    <property type="entry name" value="Homeodomain-like_sf"/>
</dbReference>
<evidence type="ECO:0000313" key="5">
    <source>
        <dbReference type="EMBL" id="GAA5090586.1"/>
    </source>
</evidence>
<organism evidence="5 6">
    <name type="scientific">Paenalcaligenes hermetiae</name>
    <dbReference type="NCBI Taxonomy" id="1157987"/>
    <lineage>
        <taxon>Bacteria</taxon>
        <taxon>Pseudomonadati</taxon>
        <taxon>Pseudomonadota</taxon>
        <taxon>Betaproteobacteria</taxon>
        <taxon>Burkholderiales</taxon>
        <taxon>Alcaligenaceae</taxon>
        <taxon>Paenalcaligenes</taxon>
    </lineage>
</organism>
<dbReference type="Pfam" id="PF14525">
    <property type="entry name" value="AraC_binding_2"/>
    <property type="match status" value="1"/>
</dbReference>
<evidence type="ECO:0000313" key="6">
    <source>
        <dbReference type="Proteomes" id="UP001500227"/>
    </source>
</evidence>
<keyword evidence="3" id="KW-0804">Transcription</keyword>
<dbReference type="EMBL" id="BAABKD010000009">
    <property type="protein sequence ID" value="GAA5090586.1"/>
    <property type="molecule type" value="Genomic_DNA"/>
</dbReference>
<dbReference type="SMART" id="SM00342">
    <property type="entry name" value="HTH_ARAC"/>
    <property type="match status" value="1"/>
</dbReference>
<dbReference type="InterPro" id="IPR035418">
    <property type="entry name" value="AraC-bd_2"/>
</dbReference>
<feature type="domain" description="HTH araC/xylS-type" evidence="4">
    <location>
        <begin position="219"/>
        <end position="320"/>
    </location>
</feature>
<dbReference type="Gene3D" id="1.10.10.60">
    <property type="entry name" value="Homeodomain-like"/>
    <property type="match status" value="1"/>
</dbReference>
<dbReference type="Pfam" id="PF12833">
    <property type="entry name" value="HTH_18"/>
    <property type="match status" value="1"/>
</dbReference>
<dbReference type="PANTHER" id="PTHR46796">
    <property type="entry name" value="HTH-TYPE TRANSCRIPTIONAL ACTIVATOR RHAS-RELATED"/>
    <property type="match status" value="1"/>
</dbReference>
<keyword evidence="6" id="KW-1185">Reference proteome</keyword>
<dbReference type="PROSITE" id="PS00041">
    <property type="entry name" value="HTH_ARAC_FAMILY_1"/>
    <property type="match status" value="1"/>
</dbReference>
<gene>
    <name evidence="5" type="ORF">GCM10023337_15120</name>
</gene>
<name>A0ABP9M8B7_9BURK</name>
<dbReference type="InterPro" id="IPR018062">
    <property type="entry name" value="HTH_AraC-typ_CS"/>
</dbReference>
<evidence type="ECO:0000256" key="3">
    <source>
        <dbReference type="ARBA" id="ARBA00023163"/>
    </source>
</evidence>
<dbReference type="InterPro" id="IPR050204">
    <property type="entry name" value="AraC_XylS_family_regulators"/>
</dbReference>
<accession>A0ABP9M8B7</accession>
<keyword evidence="2" id="KW-0238">DNA-binding</keyword>
<dbReference type="SUPFAM" id="SSF46689">
    <property type="entry name" value="Homeodomain-like"/>
    <property type="match status" value="2"/>
</dbReference>
<dbReference type="PROSITE" id="PS01124">
    <property type="entry name" value="HTH_ARAC_FAMILY_2"/>
    <property type="match status" value="1"/>
</dbReference>
<protein>
    <submittedName>
        <fullName evidence="5">AraC family transcriptional regulator</fullName>
    </submittedName>
</protein>
<evidence type="ECO:0000259" key="4">
    <source>
        <dbReference type="PROSITE" id="PS01124"/>
    </source>
</evidence>
<dbReference type="InterPro" id="IPR018060">
    <property type="entry name" value="HTH_AraC"/>
</dbReference>
<dbReference type="Proteomes" id="UP001500227">
    <property type="component" value="Unassembled WGS sequence"/>
</dbReference>
<dbReference type="RefSeq" id="WP_345370784.1">
    <property type="nucleotide sequence ID" value="NZ_BAABKD010000009.1"/>
</dbReference>
<reference evidence="6" key="1">
    <citation type="journal article" date="2019" name="Int. J. Syst. Evol. Microbiol.">
        <title>The Global Catalogue of Microorganisms (GCM) 10K type strain sequencing project: providing services to taxonomists for standard genome sequencing and annotation.</title>
        <authorList>
            <consortium name="The Broad Institute Genomics Platform"/>
            <consortium name="The Broad Institute Genome Sequencing Center for Infectious Disease"/>
            <person name="Wu L."/>
            <person name="Ma J."/>
        </authorList>
    </citation>
    <scope>NUCLEOTIDE SEQUENCE [LARGE SCALE GENOMIC DNA]</scope>
    <source>
        <strain evidence="6">JCM 18423</strain>
    </source>
</reference>
<keyword evidence="1" id="KW-0805">Transcription regulation</keyword>
<evidence type="ECO:0000256" key="2">
    <source>
        <dbReference type="ARBA" id="ARBA00023125"/>
    </source>
</evidence>
<evidence type="ECO:0000256" key="1">
    <source>
        <dbReference type="ARBA" id="ARBA00023015"/>
    </source>
</evidence>
<proteinExistence type="predicted"/>
<comment type="caution">
    <text evidence="5">The sequence shown here is derived from an EMBL/GenBank/DDBJ whole genome shotgun (WGS) entry which is preliminary data.</text>
</comment>